<feature type="compositionally biased region" description="Acidic residues" evidence="1">
    <location>
        <begin position="370"/>
        <end position="393"/>
    </location>
</feature>
<feature type="compositionally biased region" description="Basic residues" evidence="1">
    <location>
        <begin position="1"/>
        <end position="10"/>
    </location>
</feature>
<feature type="compositionally biased region" description="Acidic residues" evidence="1">
    <location>
        <begin position="644"/>
        <end position="655"/>
    </location>
</feature>
<feature type="compositionally biased region" description="Basic and acidic residues" evidence="1">
    <location>
        <begin position="347"/>
        <end position="369"/>
    </location>
</feature>
<sequence length="913" mass="101218">MAQNPLKRKTPPVDENAPAAAKDAAAVVVDDDDDDDDDADEHTDFRDQRPASPTQVRPGEYEAGYVVCPACHKEISFRDEPTGKFSIDLWNQHRESCTDLNPSNGNSSPRVRFAQDQPRHLISPTINVYSASRPDPTDIFSLVTHPHPPTKRRRAKRTEEERIAYLRADPYVAQFEAYRVHCRSCEKWIRLRPNSTYCSIPWDAHRKSCLSKKITNKNTYALDERNSLFSKDPDVRKFDAERVLCAVCDQWIPINPEDHLQAVQTWLTHRGECAKRAVGAVSGTPLPGPSSVPSLHDLRSNVPSPSHSRRSPHHPTSPSHRDIDSYRHAPIQPHPLHTYMHRIDLSSKETRSRHHEPSSKAERKDKPEPVEDLDADADVDADADADGDPESDLEASQTRAGPSLDQIPVNERRISDKPLSLSSVLSQHPAPPSSAGSITPPALDSPVEAGSQSEPVIYSPAAGIFPPGPVNESRRRNAEQRAATLRADRLIKHVEPNRVFCSLCEKWVQLRQDSSYLNAERRSLLRSKISRRGVQWGRFAEYTRYRIYPPENRSSRGHHPHHAGNEDELEYFSGSEQGPSNEEDGMNVRFHYRGLSASASAASEARSGSVESIIEDEGYARHPRAIPRSYSQQSQQQTCGSTEGDVDAGGDDVDNNDQKNGDSRASSTTTKPEAEGSEETSRKASTGQGQPSSESRSPSIRHRPIAPRDAPHPLHSPHPRNETASRRTQPHGHSLVSIPTYMQPGRSHDLYVTSGSSGPYRQQREREYISHSQSGYSQAHGGKVSRDRTHRASRGQQSQSNRASGLYTGGALPSSASGSGSKKGVLADLDSSAGRKYFVSHSVAYLFQTTYDCSPNSSDELSISALVAYLNAAMPIDKHEDFDTAEVVRCIGALRDKGRLLLEGDIVKKIRRD</sequence>
<feature type="compositionally biased region" description="Polar residues" evidence="1">
    <location>
        <begin position="794"/>
        <end position="803"/>
    </location>
</feature>
<feature type="region of interest" description="Disordered" evidence="1">
    <location>
        <begin position="627"/>
        <end position="825"/>
    </location>
</feature>
<feature type="region of interest" description="Disordered" evidence="1">
    <location>
        <begin position="280"/>
        <end position="332"/>
    </location>
</feature>
<evidence type="ECO:0000313" key="3">
    <source>
        <dbReference type="Proteomes" id="UP000772434"/>
    </source>
</evidence>
<evidence type="ECO:0000256" key="1">
    <source>
        <dbReference type="SAM" id="MobiDB-lite"/>
    </source>
</evidence>
<feature type="compositionally biased region" description="Acidic residues" evidence="1">
    <location>
        <begin position="29"/>
        <end position="41"/>
    </location>
</feature>
<feature type="compositionally biased region" description="Polar residues" evidence="1">
    <location>
        <begin position="683"/>
        <end position="698"/>
    </location>
</feature>
<keyword evidence="3" id="KW-1185">Reference proteome</keyword>
<gene>
    <name evidence="2" type="ORF">BDP27DRAFT_1360483</name>
</gene>
<feature type="compositionally biased region" description="Low complexity" evidence="1">
    <location>
        <begin position="809"/>
        <end position="824"/>
    </location>
</feature>
<dbReference type="EMBL" id="JADNRY010000019">
    <property type="protein sequence ID" value="KAF9073299.1"/>
    <property type="molecule type" value="Genomic_DNA"/>
</dbReference>
<reference evidence="2" key="1">
    <citation type="submission" date="2020-11" db="EMBL/GenBank/DDBJ databases">
        <authorList>
            <consortium name="DOE Joint Genome Institute"/>
            <person name="Ahrendt S."/>
            <person name="Riley R."/>
            <person name="Andreopoulos W."/>
            <person name="Labutti K."/>
            <person name="Pangilinan J."/>
            <person name="Ruiz-Duenas F.J."/>
            <person name="Barrasa J.M."/>
            <person name="Sanchez-Garcia M."/>
            <person name="Camarero S."/>
            <person name="Miyauchi S."/>
            <person name="Serrano A."/>
            <person name="Linde D."/>
            <person name="Babiker R."/>
            <person name="Drula E."/>
            <person name="Ayuso-Fernandez I."/>
            <person name="Pacheco R."/>
            <person name="Padilla G."/>
            <person name="Ferreira P."/>
            <person name="Barriuso J."/>
            <person name="Kellner H."/>
            <person name="Castanera R."/>
            <person name="Alfaro M."/>
            <person name="Ramirez L."/>
            <person name="Pisabarro A.G."/>
            <person name="Kuo A."/>
            <person name="Tritt A."/>
            <person name="Lipzen A."/>
            <person name="He G."/>
            <person name="Yan M."/>
            <person name="Ng V."/>
            <person name="Cullen D."/>
            <person name="Martin F."/>
            <person name="Rosso M.-N."/>
            <person name="Henrissat B."/>
            <person name="Hibbett D."/>
            <person name="Martinez A.T."/>
            <person name="Grigoriev I.V."/>
        </authorList>
    </citation>
    <scope>NUCLEOTIDE SEQUENCE</scope>
    <source>
        <strain evidence="2">AH 40177</strain>
    </source>
</reference>
<feature type="compositionally biased region" description="Low complexity" evidence="1">
    <location>
        <begin position="19"/>
        <end position="28"/>
    </location>
</feature>
<dbReference type="Proteomes" id="UP000772434">
    <property type="component" value="Unassembled WGS sequence"/>
</dbReference>
<name>A0A9P5Q1U7_9AGAR</name>
<dbReference type="OrthoDB" id="3270344at2759"/>
<evidence type="ECO:0000313" key="2">
    <source>
        <dbReference type="EMBL" id="KAF9073299.1"/>
    </source>
</evidence>
<comment type="caution">
    <text evidence="2">The sequence shown here is derived from an EMBL/GenBank/DDBJ whole genome shotgun (WGS) entry which is preliminary data.</text>
</comment>
<accession>A0A9P5Q1U7</accession>
<feature type="region of interest" description="Disordered" evidence="1">
    <location>
        <begin position="347"/>
        <end position="452"/>
    </location>
</feature>
<organism evidence="2 3">
    <name type="scientific">Rhodocollybia butyracea</name>
    <dbReference type="NCBI Taxonomy" id="206335"/>
    <lineage>
        <taxon>Eukaryota</taxon>
        <taxon>Fungi</taxon>
        <taxon>Dikarya</taxon>
        <taxon>Basidiomycota</taxon>
        <taxon>Agaricomycotina</taxon>
        <taxon>Agaricomycetes</taxon>
        <taxon>Agaricomycetidae</taxon>
        <taxon>Agaricales</taxon>
        <taxon>Marasmiineae</taxon>
        <taxon>Omphalotaceae</taxon>
        <taxon>Rhodocollybia</taxon>
    </lineage>
</organism>
<feature type="region of interest" description="Disordered" evidence="1">
    <location>
        <begin position="1"/>
        <end position="60"/>
    </location>
</feature>
<dbReference type="AlphaFoldDB" id="A0A9P5Q1U7"/>
<protein>
    <submittedName>
        <fullName evidence="2">Uncharacterized protein</fullName>
    </submittedName>
</protein>
<proteinExistence type="predicted"/>